<feature type="transmembrane region" description="Helical" evidence="2">
    <location>
        <begin position="119"/>
        <end position="137"/>
    </location>
</feature>
<evidence type="ECO:0008006" key="5">
    <source>
        <dbReference type="Google" id="ProtNLM"/>
    </source>
</evidence>
<organism evidence="3 4">
    <name type="scientific">Auraticoccus cholistanensis</name>
    <dbReference type="NCBI Taxonomy" id="2656650"/>
    <lineage>
        <taxon>Bacteria</taxon>
        <taxon>Bacillati</taxon>
        <taxon>Actinomycetota</taxon>
        <taxon>Actinomycetes</taxon>
        <taxon>Propionibacteriales</taxon>
        <taxon>Propionibacteriaceae</taxon>
        <taxon>Auraticoccus</taxon>
    </lineage>
</organism>
<dbReference type="EMBL" id="WPCU01000010">
    <property type="protein sequence ID" value="MVA77352.1"/>
    <property type="molecule type" value="Genomic_DNA"/>
</dbReference>
<evidence type="ECO:0000256" key="1">
    <source>
        <dbReference type="SAM" id="MobiDB-lite"/>
    </source>
</evidence>
<dbReference type="AlphaFoldDB" id="A0A6A9UZE2"/>
<reference evidence="3 4" key="1">
    <citation type="submission" date="2019-12" db="EMBL/GenBank/DDBJ databases">
        <title>Auraticoccus cholistani sp. nov., an actinomycete isolated from soil of Cholistan desert.</title>
        <authorList>
            <person name="Cheema M.T."/>
        </authorList>
    </citation>
    <scope>NUCLEOTIDE SEQUENCE [LARGE SCALE GENOMIC DNA]</scope>
    <source>
        <strain evidence="3 4">F435</strain>
    </source>
</reference>
<evidence type="ECO:0000313" key="4">
    <source>
        <dbReference type="Proteomes" id="UP000435304"/>
    </source>
</evidence>
<comment type="caution">
    <text evidence="3">The sequence shown here is derived from an EMBL/GenBank/DDBJ whole genome shotgun (WGS) entry which is preliminary data.</text>
</comment>
<dbReference type="Proteomes" id="UP000435304">
    <property type="component" value="Unassembled WGS sequence"/>
</dbReference>
<feature type="compositionally biased region" description="Low complexity" evidence="1">
    <location>
        <begin position="158"/>
        <end position="195"/>
    </location>
</feature>
<proteinExistence type="predicted"/>
<keyword evidence="2" id="KW-1133">Transmembrane helix</keyword>
<name>A0A6A9UZE2_9ACTN</name>
<keyword evidence="4" id="KW-1185">Reference proteome</keyword>
<sequence length="273" mass="28191">MEAVTDYVESLAPYVEKAGHAVGPLAQSARTRSAAAAATAVEALGPKLNDAFERVSPAVEVAQKKVQDDLLPRLTEVLERAAESDVAVAATKRGAATVAALKGELELPEPKKKKGRGRLLRRLALLAALAGVGYVAFKKFFGPKDSGWETYQPSAPYAGSTTTTATAAPSPEAAATAADATAATAAAATEPATGETEAESVDRIDPPGGDQGSKYGPGSYVGDEPPAGYTVKGNERSMKYHTADSGGYERTIADVWFDSEASAEAAGFSKAQR</sequence>
<keyword evidence="2" id="KW-0472">Membrane</keyword>
<gene>
    <name evidence="3" type="ORF">GC722_15175</name>
</gene>
<feature type="region of interest" description="Disordered" evidence="1">
    <location>
        <begin position="158"/>
        <end position="235"/>
    </location>
</feature>
<dbReference type="RefSeq" id="WP_156611525.1">
    <property type="nucleotide sequence ID" value="NZ_WPCU01000010.1"/>
</dbReference>
<keyword evidence="2" id="KW-0812">Transmembrane</keyword>
<evidence type="ECO:0000256" key="2">
    <source>
        <dbReference type="SAM" id="Phobius"/>
    </source>
</evidence>
<evidence type="ECO:0000313" key="3">
    <source>
        <dbReference type="EMBL" id="MVA77352.1"/>
    </source>
</evidence>
<protein>
    <recommendedName>
        <fullName evidence="5">50S ribosomal protein L4</fullName>
    </recommendedName>
</protein>
<accession>A0A6A9UZE2</accession>